<feature type="region of interest" description="Disordered" evidence="1">
    <location>
        <begin position="331"/>
        <end position="370"/>
    </location>
</feature>
<comment type="caution">
    <text evidence="2">The sequence shown here is derived from an EMBL/GenBank/DDBJ whole genome shotgun (WGS) entry which is preliminary data.</text>
</comment>
<dbReference type="AlphaFoldDB" id="A0A4V4H3Y6"/>
<evidence type="ECO:0000256" key="1">
    <source>
        <dbReference type="SAM" id="MobiDB-lite"/>
    </source>
</evidence>
<sequence>MTDHFPFVIPDPATTFADPFAPDPVAGFAAPPGGGHLDHGPFRLSDFGSSASVVAAEFDSDEWIESLIGDSPAESSDLMGDPWQGAADGSGALFADAFPSCSTDFSPPSPPASASDLNNVLFSEHCEIAPLAPVQHLHQTAAVVALNRPGPTAHAPSFDPSELNKNSGGAAIVRDQAPESSVSSQPLLESLLDCARWEPPPPRLSPPQETAFATSLRCLGPMRSQHAASAPRPHAQPTRCLGPSAPCTANTLLRPLGPMRSKQPAASAPAASNTLPLAPRPHAWTARCLGPSATACPRPHLRGQSACVVLLSYMLPETTLARPARLRRVPRLHGLRDTPAQPARLRRAPRPHDPRHTCAASPPASCSSTP</sequence>
<evidence type="ECO:0000313" key="2">
    <source>
        <dbReference type="EMBL" id="THU50026.1"/>
    </source>
</evidence>
<organism evidence="2 3">
    <name type="scientific">Musa balbisiana</name>
    <name type="common">Banana</name>
    <dbReference type="NCBI Taxonomy" id="52838"/>
    <lineage>
        <taxon>Eukaryota</taxon>
        <taxon>Viridiplantae</taxon>
        <taxon>Streptophyta</taxon>
        <taxon>Embryophyta</taxon>
        <taxon>Tracheophyta</taxon>
        <taxon>Spermatophyta</taxon>
        <taxon>Magnoliopsida</taxon>
        <taxon>Liliopsida</taxon>
        <taxon>Zingiberales</taxon>
        <taxon>Musaceae</taxon>
        <taxon>Musa</taxon>
    </lineage>
</organism>
<feature type="compositionally biased region" description="Low complexity" evidence="1">
    <location>
        <begin position="357"/>
        <end position="370"/>
    </location>
</feature>
<name>A0A4V4H3Y6_MUSBA</name>
<dbReference type="Proteomes" id="UP000317650">
    <property type="component" value="Chromosome 6"/>
</dbReference>
<accession>A0A4V4H3Y6</accession>
<reference evidence="2 3" key="1">
    <citation type="journal article" date="2019" name="Nat. Plants">
        <title>Genome sequencing of Musa balbisiana reveals subgenome evolution and function divergence in polyploid bananas.</title>
        <authorList>
            <person name="Yao X."/>
        </authorList>
    </citation>
    <scope>NUCLEOTIDE SEQUENCE [LARGE SCALE GENOMIC DNA]</scope>
    <source>
        <strain evidence="3">cv. DH-PKW</strain>
        <tissue evidence="2">Leaves</tissue>
    </source>
</reference>
<evidence type="ECO:0000313" key="3">
    <source>
        <dbReference type="Proteomes" id="UP000317650"/>
    </source>
</evidence>
<protein>
    <submittedName>
        <fullName evidence="2">Uncharacterized protein</fullName>
    </submittedName>
</protein>
<gene>
    <name evidence="2" type="ORF">C4D60_Mb06t15740</name>
</gene>
<keyword evidence="3" id="KW-1185">Reference proteome</keyword>
<proteinExistence type="predicted"/>
<dbReference type="EMBL" id="PYDT01000009">
    <property type="protein sequence ID" value="THU50026.1"/>
    <property type="molecule type" value="Genomic_DNA"/>
</dbReference>